<proteinExistence type="evidence at transcript level"/>
<name>R4WP59_RIPPE</name>
<sequence length="72" mass="8000">MSSFIVLIAAFFIIDCLNCDIINGESCRNGEKCRKGYSCCGLSSTCCPYGWRCCGYHFCCSLSTIPFFVNKV</sequence>
<dbReference type="AlphaFoldDB" id="R4WP59"/>
<protein>
    <submittedName>
        <fullName evidence="2">Cysteine rich secreted protein</fullName>
    </submittedName>
</protein>
<dbReference type="EMBL" id="AK417451">
    <property type="protein sequence ID" value="BAN20666.1"/>
    <property type="molecule type" value="mRNA"/>
</dbReference>
<evidence type="ECO:0000313" key="2">
    <source>
        <dbReference type="EMBL" id="BAN20666.1"/>
    </source>
</evidence>
<feature type="signal peptide" evidence="1">
    <location>
        <begin position="1"/>
        <end position="19"/>
    </location>
</feature>
<evidence type="ECO:0000256" key="1">
    <source>
        <dbReference type="SAM" id="SignalP"/>
    </source>
</evidence>
<organism evidence="2">
    <name type="scientific">Riptortus pedestris</name>
    <name type="common">Bean bug</name>
    <dbReference type="NCBI Taxonomy" id="329032"/>
    <lineage>
        <taxon>Eukaryota</taxon>
        <taxon>Metazoa</taxon>
        <taxon>Ecdysozoa</taxon>
        <taxon>Arthropoda</taxon>
        <taxon>Hexapoda</taxon>
        <taxon>Insecta</taxon>
        <taxon>Pterygota</taxon>
        <taxon>Neoptera</taxon>
        <taxon>Paraneoptera</taxon>
        <taxon>Hemiptera</taxon>
        <taxon>Heteroptera</taxon>
        <taxon>Panheteroptera</taxon>
        <taxon>Pentatomomorpha</taxon>
        <taxon>Coreoidea</taxon>
        <taxon>Alydidae</taxon>
        <taxon>Riptortus</taxon>
    </lineage>
</organism>
<keyword evidence="1" id="KW-0732">Signal</keyword>
<reference evidence="2" key="1">
    <citation type="journal article" date="2013" name="PLoS ONE">
        <title>Gene expression in gut symbiotic organ of stinkbug affected by extracellular bacterial symbiont.</title>
        <authorList>
            <person name="Futahashi R."/>
            <person name="Tanaka K."/>
            <person name="Tanahashi M."/>
            <person name="Nikoh N."/>
            <person name="Kikuchi Y."/>
            <person name="Lee B.L."/>
            <person name="Fukatsu T."/>
        </authorList>
    </citation>
    <scope>NUCLEOTIDE SEQUENCE</scope>
    <source>
        <tissue evidence="2">Midgut</tissue>
    </source>
</reference>
<accession>R4WP59</accession>
<feature type="chain" id="PRO_5004380957" evidence="1">
    <location>
        <begin position="20"/>
        <end position="72"/>
    </location>
</feature>